<keyword evidence="5 10" id="KW-0812">Transmembrane</keyword>
<feature type="transmembrane region" description="Helical" evidence="10">
    <location>
        <begin position="239"/>
        <end position="267"/>
    </location>
</feature>
<feature type="transmembrane region" description="Helical" evidence="10">
    <location>
        <begin position="416"/>
        <end position="439"/>
    </location>
</feature>
<feature type="transmembrane region" description="Helical" evidence="10">
    <location>
        <begin position="389"/>
        <end position="410"/>
    </location>
</feature>
<dbReference type="GO" id="GO:0042910">
    <property type="term" value="F:xenobiotic transmembrane transporter activity"/>
    <property type="evidence" value="ECO:0007669"/>
    <property type="project" value="InterPro"/>
</dbReference>
<evidence type="ECO:0000256" key="7">
    <source>
        <dbReference type="ARBA" id="ARBA00023065"/>
    </source>
</evidence>
<dbReference type="InterPro" id="IPR048279">
    <property type="entry name" value="MdtK-like"/>
</dbReference>
<protein>
    <recommendedName>
        <fullName evidence="9">Multidrug-efflux transporter</fullName>
    </recommendedName>
</protein>
<feature type="transmembrane region" description="Helical" evidence="10">
    <location>
        <begin position="130"/>
        <end position="148"/>
    </location>
</feature>
<feature type="transmembrane region" description="Helical" evidence="10">
    <location>
        <begin position="160"/>
        <end position="180"/>
    </location>
</feature>
<feature type="transmembrane region" description="Helical" evidence="10">
    <location>
        <begin position="349"/>
        <end position="368"/>
    </location>
</feature>
<dbReference type="GO" id="GO:0015297">
    <property type="term" value="F:antiporter activity"/>
    <property type="evidence" value="ECO:0007669"/>
    <property type="project" value="UniProtKB-KW"/>
</dbReference>
<feature type="transmembrane region" description="Helical" evidence="10">
    <location>
        <begin position="12"/>
        <end position="33"/>
    </location>
</feature>
<feature type="transmembrane region" description="Helical" evidence="10">
    <location>
        <begin position="53"/>
        <end position="75"/>
    </location>
</feature>
<organism evidence="11 12">
    <name type="scientific">Acinetobacter apis</name>
    <dbReference type="NCBI Taxonomy" id="1229165"/>
    <lineage>
        <taxon>Bacteria</taxon>
        <taxon>Pseudomonadati</taxon>
        <taxon>Pseudomonadota</taxon>
        <taxon>Gammaproteobacteria</taxon>
        <taxon>Moraxellales</taxon>
        <taxon>Moraxellaceae</taxon>
        <taxon>Acinetobacter</taxon>
    </lineage>
</organism>
<evidence type="ECO:0000256" key="9">
    <source>
        <dbReference type="ARBA" id="ARBA00031636"/>
    </source>
</evidence>
<evidence type="ECO:0000313" key="11">
    <source>
        <dbReference type="EMBL" id="SNQ30139.1"/>
    </source>
</evidence>
<dbReference type="InterPro" id="IPR050222">
    <property type="entry name" value="MATE_MdtK"/>
</dbReference>
<dbReference type="Proteomes" id="UP000243463">
    <property type="component" value="Unassembled WGS sequence"/>
</dbReference>
<accession>A0A217EI07</accession>
<dbReference type="OrthoDB" id="9780160at2"/>
<dbReference type="PIRSF" id="PIRSF006603">
    <property type="entry name" value="DinF"/>
    <property type="match status" value="1"/>
</dbReference>
<dbReference type="CDD" id="cd13131">
    <property type="entry name" value="MATE_NorM_like"/>
    <property type="match status" value="1"/>
</dbReference>
<dbReference type="AlphaFoldDB" id="A0A217EI07"/>
<keyword evidence="3" id="KW-0050">Antiport</keyword>
<evidence type="ECO:0000256" key="1">
    <source>
        <dbReference type="ARBA" id="ARBA00004429"/>
    </source>
</evidence>
<dbReference type="GO" id="GO:0006811">
    <property type="term" value="P:monoatomic ion transport"/>
    <property type="evidence" value="ECO:0007669"/>
    <property type="project" value="UniProtKB-KW"/>
</dbReference>
<keyword evidence="2" id="KW-0813">Transport</keyword>
<sequence length="448" mass="48849">MQIASTWNELKRLFGLMIPILITQFAQAGLGFIDTIMAGRFSSIDLAAIAVGVGIWLPVMLLFTGIILATTPLVAEATGAKQRHQLAALVQHAMRLAAILGLVAFVILQLMPLLLPWLKVPASLHPKASLFLHSIAFGLPAVCIYTVLRCYSEALGYPRPVTFLSLASLVVLVPLNYLFMHGIGPLPALGSAGCGIATAVLQWLMLLCLATYISKASIYQEDGIFSQWQPFSKALIQKVFFLGLPIGLALFFEVSVFSMAAIIISVLGETVVAAHQIAISITSQLFTIPLSLGIALSIRVGTYYGEKNWAALKQIQILGLITAASMAFLIMAFLIVFKSELTALYTDDAHVATITIYLLSFCVMYQLVDGLQMSASGCLRGMQDTKSPMWVTLFAYWGITLPLSIYWIRFNGQGAEFIWIGLIIGLSIACVLLLARLYYLNKTRLSNQ</sequence>
<dbReference type="PANTHER" id="PTHR43298:SF2">
    <property type="entry name" value="FMN_FAD EXPORTER YEEO-RELATED"/>
    <property type="match status" value="1"/>
</dbReference>
<keyword evidence="6 10" id="KW-1133">Transmembrane helix</keyword>
<evidence type="ECO:0000256" key="3">
    <source>
        <dbReference type="ARBA" id="ARBA00022449"/>
    </source>
</evidence>
<feature type="transmembrane region" description="Helical" evidence="10">
    <location>
        <begin position="273"/>
        <end position="296"/>
    </location>
</feature>
<evidence type="ECO:0000256" key="4">
    <source>
        <dbReference type="ARBA" id="ARBA00022475"/>
    </source>
</evidence>
<evidence type="ECO:0000256" key="8">
    <source>
        <dbReference type="ARBA" id="ARBA00023136"/>
    </source>
</evidence>
<gene>
    <name evidence="11" type="ORF">SAMN05444584_2126</name>
</gene>
<dbReference type="NCBIfam" id="TIGR00797">
    <property type="entry name" value="matE"/>
    <property type="match status" value="1"/>
</dbReference>
<evidence type="ECO:0000256" key="6">
    <source>
        <dbReference type="ARBA" id="ARBA00022989"/>
    </source>
</evidence>
<proteinExistence type="predicted"/>
<name>A0A217EI07_9GAMM</name>
<dbReference type="RefSeq" id="WP_088824313.1">
    <property type="nucleotide sequence ID" value="NZ_FZLN01000006.1"/>
</dbReference>
<feature type="transmembrane region" description="Helical" evidence="10">
    <location>
        <begin position="317"/>
        <end position="337"/>
    </location>
</feature>
<dbReference type="Pfam" id="PF01554">
    <property type="entry name" value="MatE"/>
    <property type="match status" value="2"/>
</dbReference>
<evidence type="ECO:0000256" key="2">
    <source>
        <dbReference type="ARBA" id="ARBA00022448"/>
    </source>
</evidence>
<keyword evidence="7" id="KW-0406">Ion transport</keyword>
<reference evidence="12" key="1">
    <citation type="submission" date="2017-06" db="EMBL/GenBank/DDBJ databases">
        <authorList>
            <person name="Varghese N."/>
            <person name="Submissions S."/>
        </authorList>
    </citation>
    <scope>NUCLEOTIDE SEQUENCE [LARGE SCALE GENOMIC DNA]</scope>
    <source>
        <strain evidence="12">ANC 5114</strain>
    </source>
</reference>
<keyword evidence="4" id="KW-1003">Cell membrane</keyword>
<dbReference type="PANTHER" id="PTHR43298">
    <property type="entry name" value="MULTIDRUG RESISTANCE PROTEIN NORM-RELATED"/>
    <property type="match status" value="1"/>
</dbReference>
<keyword evidence="12" id="KW-1185">Reference proteome</keyword>
<keyword evidence="8 10" id="KW-0472">Membrane</keyword>
<evidence type="ECO:0000313" key="12">
    <source>
        <dbReference type="Proteomes" id="UP000243463"/>
    </source>
</evidence>
<evidence type="ECO:0000256" key="5">
    <source>
        <dbReference type="ARBA" id="ARBA00022692"/>
    </source>
</evidence>
<evidence type="ECO:0000256" key="10">
    <source>
        <dbReference type="SAM" id="Phobius"/>
    </source>
</evidence>
<dbReference type="EMBL" id="FZLN01000006">
    <property type="protein sequence ID" value="SNQ30139.1"/>
    <property type="molecule type" value="Genomic_DNA"/>
</dbReference>
<comment type="subcellular location">
    <subcellularLocation>
        <location evidence="1">Cell inner membrane</location>
        <topology evidence="1">Multi-pass membrane protein</topology>
    </subcellularLocation>
</comment>
<dbReference type="InterPro" id="IPR002528">
    <property type="entry name" value="MATE_fam"/>
</dbReference>
<dbReference type="GO" id="GO:0005886">
    <property type="term" value="C:plasma membrane"/>
    <property type="evidence" value="ECO:0007669"/>
    <property type="project" value="UniProtKB-SubCell"/>
</dbReference>
<feature type="transmembrane region" description="Helical" evidence="10">
    <location>
        <begin position="96"/>
        <end position="118"/>
    </location>
</feature>